<dbReference type="PANTHER" id="PTHR30154">
    <property type="entry name" value="LEUCINE-RESPONSIVE REGULATORY PROTEIN"/>
    <property type="match status" value="1"/>
</dbReference>
<dbReference type="PANTHER" id="PTHR30154:SF54">
    <property type="entry name" value="POSSIBLE TRANSCRIPTIONAL REGULATORY PROTEIN (PROBABLY LRP_ASNC-FAMILY)"/>
    <property type="match status" value="1"/>
</dbReference>
<protein>
    <submittedName>
        <fullName evidence="5">AsnC family transcriptional regulator</fullName>
    </submittedName>
</protein>
<dbReference type="Pfam" id="PF13412">
    <property type="entry name" value="HTH_24"/>
    <property type="match status" value="1"/>
</dbReference>
<comment type="caution">
    <text evidence="5">The sequence shown here is derived from an EMBL/GenBank/DDBJ whole genome shotgun (WGS) entry which is preliminary data.</text>
</comment>
<keyword evidence="3" id="KW-0804">Transcription</keyword>
<dbReference type="SUPFAM" id="SSF46785">
    <property type="entry name" value="Winged helix' DNA-binding domain"/>
    <property type="match status" value="1"/>
</dbReference>
<dbReference type="GO" id="GO:0005829">
    <property type="term" value="C:cytosol"/>
    <property type="evidence" value="ECO:0007669"/>
    <property type="project" value="TreeGrafter"/>
</dbReference>
<dbReference type="Proteomes" id="UP001165092">
    <property type="component" value="Unassembled WGS sequence"/>
</dbReference>
<name>A0A9W6UKB5_9ACTN</name>
<accession>A0A9W6UKB5</accession>
<dbReference type="SUPFAM" id="SSF54909">
    <property type="entry name" value="Dimeric alpha+beta barrel"/>
    <property type="match status" value="1"/>
</dbReference>
<dbReference type="Pfam" id="PF01037">
    <property type="entry name" value="AsnC_trans_reg"/>
    <property type="match status" value="1"/>
</dbReference>
<dbReference type="SMART" id="SM00344">
    <property type="entry name" value="HTH_ASNC"/>
    <property type="match status" value="1"/>
</dbReference>
<dbReference type="InterPro" id="IPR000485">
    <property type="entry name" value="AsnC-type_HTH_dom"/>
</dbReference>
<sequence length="156" mass="17335">MDSADLEILRILQNDARITNRDLAASVGLAPSTCLDRVARLRESGVITGNRLRVNPSALGRPIQAFLSLRVHHSHTMLRSTAEHIRALPETRALYHLAGVDDFLVLVAAADVADLQRLVVDEFTTRPEVTQVQTMLVFEEWEGGPLLPPQEHREAD</sequence>
<dbReference type="InterPro" id="IPR011008">
    <property type="entry name" value="Dimeric_a/b-barrel"/>
</dbReference>
<evidence type="ECO:0000256" key="3">
    <source>
        <dbReference type="ARBA" id="ARBA00023163"/>
    </source>
</evidence>
<evidence type="ECO:0000256" key="1">
    <source>
        <dbReference type="ARBA" id="ARBA00023015"/>
    </source>
</evidence>
<dbReference type="PRINTS" id="PR00033">
    <property type="entry name" value="HTHASNC"/>
</dbReference>
<gene>
    <name evidence="5" type="ORF">Nans01_32560</name>
</gene>
<dbReference type="InterPro" id="IPR036388">
    <property type="entry name" value="WH-like_DNA-bd_sf"/>
</dbReference>
<reference evidence="5" key="1">
    <citation type="submission" date="2023-02" db="EMBL/GenBank/DDBJ databases">
        <title>Nocardiopsis ansamitocini NBRC 112285.</title>
        <authorList>
            <person name="Ichikawa N."/>
            <person name="Sato H."/>
            <person name="Tonouchi N."/>
        </authorList>
    </citation>
    <scope>NUCLEOTIDE SEQUENCE</scope>
    <source>
        <strain evidence="5">NBRC 112285</strain>
    </source>
</reference>
<organism evidence="5 6">
    <name type="scientific">Nocardiopsis ansamitocini</name>
    <dbReference type="NCBI Taxonomy" id="1670832"/>
    <lineage>
        <taxon>Bacteria</taxon>
        <taxon>Bacillati</taxon>
        <taxon>Actinomycetota</taxon>
        <taxon>Actinomycetes</taxon>
        <taxon>Streptosporangiales</taxon>
        <taxon>Nocardiopsidaceae</taxon>
        <taxon>Nocardiopsis</taxon>
    </lineage>
</organism>
<dbReference type="InterPro" id="IPR011991">
    <property type="entry name" value="ArsR-like_HTH"/>
</dbReference>
<dbReference type="GO" id="GO:0043565">
    <property type="term" value="F:sequence-specific DNA binding"/>
    <property type="evidence" value="ECO:0007669"/>
    <property type="project" value="InterPro"/>
</dbReference>
<dbReference type="InterPro" id="IPR019888">
    <property type="entry name" value="Tscrpt_reg_AsnC-like"/>
</dbReference>
<dbReference type="Gene3D" id="3.30.70.920">
    <property type="match status" value="1"/>
</dbReference>
<feature type="domain" description="HTH asnC-type" evidence="4">
    <location>
        <begin position="1"/>
        <end position="62"/>
    </location>
</feature>
<dbReference type="InterPro" id="IPR036390">
    <property type="entry name" value="WH_DNA-bd_sf"/>
</dbReference>
<dbReference type="PROSITE" id="PS50956">
    <property type="entry name" value="HTH_ASNC_2"/>
    <property type="match status" value="1"/>
</dbReference>
<evidence type="ECO:0000256" key="2">
    <source>
        <dbReference type="ARBA" id="ARBA00023125"/>
    </source>
</evidence>
<dbReference type="InterPro" id="IPR019887">
    <property type="entry name" value="Tscrpt_reg_AsnC/Lrp_C"/>
</dbReference>
<evidence type="ECO:0000313" key="5">
    <source>
        <dbReference type="EMBL" id="GLU48905.1"/>
    </source>
</evidence>
<keyword evidence="2" id="KW-0238">DNA-binding</keyword>
<dbReference type="AlphaFoldDB" id="A0A9W6UKB5"/>
<dbReference type="CDD" id="cd00090">
    <property type="entry name" value="HTH_ARSR"/>
    <property type="match status" value="1"/>
</dbReference>
<dbReference type="EMBL" id="BSQG01000005">
    <property type="protein sequence ID" value="GLU48905.1"/>
    <property type="molecule type" value="Genomic_DNA"/>
</dbReference>
<evidence type="ECO:0000313" key="6">
    <source>
        <dbReference type="Proteomes" id="UP001165092"/>
    </source>
</evidence>
<proteinExistence type="predicted"/>
<keyword evidence="6" id="KW-1185">Reference proteome</keyword>
<evidence type="ECO:0000259" key="4">
    <source>
        <dbReference type="PROSITE" id="PS50956"/>
    </source>
</evidence>
<keyword evidence="1" id="KW-0805">Transcription regulation</keyword>
<dbReference type="Gene3D" id="1.10.10.10">
    <property type="entry name" value="Winged helix-like DNA-binding domain superfamily/Winged helix DNA-binding domain"/>
    <property type="match status" value="1"/>
</dbReference>
<dbReference type="GO" id="GO:0043200">
    <property type="term" value="P:response to amino acid"/>
    <property type="evidence" value="ECO:0007669"/>
    <property type="project" value="TreeGrafter"/>
</dbReference>